<dbReference type="EMBL" id="CP034550">
    <property type="protein sequence ID" value="QFZ16283.1"/>
    <property type="molecule type" value="Genomic_DNA"/>
</dbReference>
<reference evidence="3" key="1">
    <citation type="journal article" date="2021" name="Curr. Microbiol.">
        <title>Complete genome of nocamycin-producing strain Saccharothrix syringae NRRL B-16468 reveals the biosynthetic potential for secondary metabolites.</title>
        <authorList>
            <person name="Mo X."/>
            <person name="Yang S."/>
        </authorList>
    </citation>
    <scope>NUCLEOTIDE SEQUENCE [LARGE SCALE GENOMIC DNA]</scope>
    <source>
        <strain evidence="3">ATCC 51364 / DSM 43886 / JCM 6844 / KCTC 9398 / NBRC 14523 / NRRL B-16468 / INA 2240</strain>
    </source>
</reference>
<sequence>MGVRNDVSGTAYAPVVQAGRIDHVTLVLVRDEFLLGRRAELTMTALVDRLRRVLVRNLALIGELTRKRDEARLAAARSTRGRTEEQLRRAEAERARAVEITAGLMAKLVEVLEQEPEAAAGFDPGDLREYAVDPDELLADLNAGLTDVDHLLDAQSRVLTGLVGPPAVTGPARDDDAEAARLIGIMSNVDISLTHRVAAVGKLKSFGAGYVDDTAAGIRSLLSEEAVDHVERRSLVRTLTSLAPRFRAEAESLFRAGWNDTDLDPLQRMHYASALVGSGARDRDRALDFIRSVAIGGVEDCWLSDRLAAARQWVRGEPGERGAVLAVLEALHRRPDLPEGDRVKVAELIREIRTDPDAR</sequence>
<dbReference type="KEGG" id="ssyi:EKG83_01340"/>
<keyword evidence="1" id="KW-0175">Coiled coil</keyword>
<name>A0A5Q0GQT0_SACSY</name>
<gene>
    <name evidence="2" type="ORF">EKG83_01340</name>
</gene>
<dbReference type="AlphaFoldDB" id="A0A5Q0GQT0"/>
<keyword evidence="3" id="KW-1185">Reference proteome</keyword>
<evidence type="ECO:0000256" key="1">
    <source>
        <dbReference type="SAM" id="Coils"/>
    </source>
</evidence>
<proteinExistence type="predicted"/>
<organism evidence="2 3">
    <name type="scientific">Saccharothrix syringae</name>
    <name type="common">Nocardiopsis syringae</name>
    <dbReference type="NCBI Taxonomy" id="103733"/>
    <lineage>
        <taxon>Bacteria</taxon>
        <taxon>Bacillati</taxon>
        <taxon>Actinomycetota</taxon>
        <taxon>Actinomycetes</taxon>
        <taxon>Pseudonocardiales</taxon>
        <taxon>Pseudonocardiaceae</taxon>
        <taxon>Saccharothrix</taxon>
    </lineage>
</organism>
<dbReference type="RefSeq" id="WP_033433465.1">
    <property type="nucleotide sequence ID" value="NZ_CP034550.1"/>
</dbReference>
<dbReference type="Proteomes" id="UP000325787">
    <property type="component" value="Chromosome"/>
</dbReference>
<accession>A0A5Q0GQT0</accession>
<feature type="coiled-coil region" evidence="1">
    <location>
        <begin position="73"/>
        <end position="100"/>
    </location>
</feature>
<evidence type="ECO:0000313" key="2">
    <source>
        <dbReference type="EMBL" id="QFZ16283.1"/>
    </source>
</evidence>
<evidence type="ECO:0000313" key="3">
    <source>
        <dbReference type="Proteomes" id="UP000325787"/>
    </source>
</evidence>
<protein>
    <submittedName>
        <fullName evidence="2">Uncharacterized protein</fullName>
    </submittedName>
</protein>